<feature type="compositionally biased region" description="Pro residues" evidence="1">
    <location>
        <begin position="16"/>
        <end position="25"/>
    </location>
</feature>
<dbReference type="STRING" id="4555.K3ZNA0"/>
<evidence type="ECO:0000313" key="3">
    <source>
        <dbReference type="EnsemblPlants" id="KQK95030"/>
    </source>
</evidence>
<feature type="compositionally biased region" description="Basic residues" evidence="1">
    <location>
        <begin position="1"/>
        <end position="12"/>
    </location>
</feature>
<proteinExistence type="predicted"/>
<dbReference type="Gramene" id="KQK95030">
    <property type="protein sequence ID" value="KQK95030"/>
    <property type="gene ID" value="SETIT_028075mg"/>
</dbReference>
<keyword evidence="2" id="KW-1133">Transmembrane helix</keyword>
<feature type="region of interest" description="Disordered" evidence="1">
    <location>
        <begin position="1"/>
        <end position="112"/>
    </location>
</feature>
<dbReference type="InParanoid" id="K3ZNA0"/>
<keyword evidence="4" id="KW-1185">Reference proteome</keyword>
<evidence type="ECO:0000256" key="2">
    <source>
        <dbReference type="SAM" id="Phobius"/>
    </source>
</evidence>
<organism evidence="3 4">
    <name type="scientific">Setaria italica</name>
    <name type="common">Foxtail millet</name>
    <name type="synonym">Panicum italicum</name>
    <dbReference type="NCBI Taxonomy" id="4555"/>
    <lineage>
        <taxon>Eukaryota</taxon>
        <taxon>Viridiplantae</taxon>
        <taxon>Streptophyta</taxon>
        <taxon>Embryophyta</taxon>
        <taxon>Tracheophyta</taxon>
        <taxon>Spermatophyta</taxon>
        <taxon>Magnoliopsida</taxon>
        <taxon>Liliopsida</taxon>
        <taxon>Poales</taxon>
        <taxon>Poaceae</taxon>
        <taxon>PACMAD clade</taxon>
        <taxon>Panicoideae</taxon>
        <taxon>Panicodae</taxon>
        <taxon>Paniceae</taxon>
        <taxon>Cenchrinae</taxon>
        <taxon>Setaria</taxon>
    </lineage>
</organism>
<dbReference type="EMBL" id="AGNK02005057">
    <property type="status" value="NOT_ANNOTATED_CDS"/>
    <property type="molecule type" value="Genomic_DNA"/>
</dbReference>
<dbReference type="Proteomes" id="UP000004995">
    <property type="component" value="Unassembled WGS sequence"/>
</dbReference>
<feature type="transmembrane region" description="Helical" evidence="2">
    <location>
        <begin position="223"/>
        <end position="247"/>
    </location>
</feature>
<dbReference type="EnsemblPlants" id="KQK95030">
    <property type="protein sequence ID" value="KQK95030"/>
    <property type="gene ID" value="SETIT_028075mg"/>
</dbReference>
<sequence length="271" mass="29731">MARGRRKQRRGAPPRQGCPPPPPLQGPLARIQEWIADAAHGPAAGGEEVPNNDGNATGSAGEPGPDAAHAEHGAQGAQPANVAPNNPAAAPRKQGKAKEAKGRGLRRSPSPCDPGYGLAELFRERQDHDDDVALCYAKLCQSRAKELLGKKDQEICEICFLHEGSLRSLKRERLKDHCKNQHQGGYLCKRKGCVVRSKTLREAGLHFLYLHGQGDRGTNNLHFFFFFFFFFFLCLNCLVGFLMVLYVRLAFLQTGGACSWTSTATPDDLIR</sequence>
<dbReference type="AlphaFoldDB" id="K3ZNA0"/>
<evidence type="ECO:0000256" key="1">
    <source>
        <dbReference type="SAM" id="MobiDB-lite"/>
    </source>
</evidence>
<protein>
    <submittedName>
        <fullName evidence="3">Uncharacterized protein</fullName>
    </submittedName>
</protein>
<name>K3ZNA0_SETIT</name>
<feature type="compositionally biased region" description="Low complexity" evidence="1">
    <location>
        <begin position="73"/>
        <end position="91"/>
    </location>
</feature>
<evidence type="ECO:0000313" key="4">
    <source>
        <dbReference type="Proteomes" id="UP000004995"/>
    </source>
</evidence>
<reference evidence="4" key="1">
    <citation type="journal article" date="2012" name="Nat. Biotechnol.">
        <title>Reference genome sequence of the model plant Setaria.</title>
        <authorList>
            <person name="Bennetzen J.L."/>
            <person name="Schmutz J."/>
            <person name="Wang H."/>
            <person name="Percifield R."/>
            <person name="Hawkins J."/>
            <person name="Pontaroli A.C."/>
            <person name="Estep M."/>
            <person name="Feng L."/>
            <person name="Vaughn J.N."/>
            <person name="Grimwood J."/>
            <person name="Jenkins J."/>
            <person name="Barry K."/>
            <person name="Lindquist E."/>
            <person name="Hellsten U."/>
            <person name="Deshpande S."/>
            <person name="Wang X."/>
            <person name="Wu X."/>
            <person name="Mitros T."/>
            <person name="Triplett J."/>
            <person name="Yang X."/>
            <person name="Ye C.Y."/>
            <person name="Mauro-Herrera M."/>
            <person name="Wang L."/>
            <person name="Li P."/>
            <person name="Sharma M."/>
            <person name="Sharma R."/>
            <person name="Ronald P.C."/>
            <person name="Panaud O."/>
            <person name="Kellogg E.A."/>
            <person name="Brutnell T.P."/>
            <person name="Doust A.N."/>
            <person name="Tuskan G.A."/>
            <person name="Rokhsar D."/>
            <person name="Devos K.M."/>
        </authorList>
    </citation>
    <scope>NUCLEOTIDE SEQUENCE [LARGE SCALE GENOMIC DNA]</scope>
    <source>
        <strain evidence="4">cv. Yugu1</strain>
    </source>
</reference>
<accession>K3ZNA0</accession>
<keyword evidence="2" id="KW-0472">Membrane</keyword>
<reference evidence="3" key="2">
    <citation type="submission" date="2018-08" db="UniProtKB">
        <authorList>
            <consortium name="EnsemblPlants"/>
        </authorList>
    </citation>
    <scope>IDENTIFICATION</scope>
    <source>
        <strain evidence="3">Yugu1</strain>
    </source>
</reference>
<dbReference type="HOGENOM" id="CLU_1028201_0_0_1"/>
<keyword evidence="2" id="KW-0812">Transmembrane</keyword>